<dbReference type="Proteomes" id="UP000198948">
    <property type="component" value="Unassembled WGS sequence"/>
</dbReference>
<evidence type="ECO:0000313" key="7">
    <source>
        <dbReference type="Proteomes" id="UP000198948"/>
    </source>
</evidence>
<dbReference type="GO" id="GO:0005524">
    <property type="term" value="F:ATP binding"/>
    <property type="evidence" value="ECO:0007669"/>
    <property type="project" value="UniProtKB-KW"/>
</dbReference>
<dbReference type="InterPro" id="IPR017871">
    <property type="entry name" value="ABC_transporter-like_CS"/>
</dbReference>
<dbReference type="CDD" id="cd03255">
    <property type="entry name" value="ABC_MJ0796_LolCDE_FtsE"/>
    <property type="match status" value="1"/>
</dbReference>
<dbReference type="SMART" id="SM00382">
    <property type="entry name" value="AAA"/>
    <property type="match status" value="1"/>
</dbReference>
<dbReference type="GO" id="GO:0016887">
    <property type="term" value="F:ATP hydrolysis activity"/>
    <property type="evidence" value="ECO:0007669"/>
    <property type="project" value="InterPro"/>
</dbReference>
<dbReference type="PANTHER" id="PTHR42798:SF2">
    <property type="entry name" value="ABC TRANSPORTER ATP-BINDING PROTEIN MG467-RELATED"/>
    <property type="match status" value="1"/>
</dbReference>
<sequence length="214" mass="23887">MNVIVFENVSKKFGNYFVLKNLNLSIRKGEFVSIVGPSGSGKTTILNIMGLLDTFNAGNVSINGQSLPKLNSRPAEKIRRETINYLFQSFALIEDKTVYDNLKLSLHFSKGINKDQVIKQVLTDVHLDNKLNKLVNTLSSGEKQRIALARVMIKPGNIILADEPTGALDPELAQQAFDLILKMQKESGKTIVMVTHNMEQAQQTDRMIKLKSEV</sequence>
<evidence type="ECO:0000256" key="2">
    <source>
        <dbReference type="ARBA" id="ARBA00022448"/>
    </source>
</evidence>
<dbReference type="Pfam" id="PF00005">
    <property type="entry name" value="ABC_tran"/>
    <property type="match status" value="1"/>
</dbReference>
<dbReference type="InterPro" id="IPR027417">
    <property type="entry name" value="P-loop_NTPase"/>
</dbReference>
<gene>
    <name evidence="6" type="ORF">SAMN04488559_11188</name>
</gene>
<dbReference type="InterPro" id="IPR017911">
    <property type="entry name" value="MacB-like_ATP-bd"/>
</dbReference>
<proteinExistence type="inferred from homology"/>
<reference evidence="6 7" key="1">
    <citation type="submission" date="2016-10" db="EMBL/GenBank/DDBJ databases">
        <authorList>
            <person name="de Groot N.N."/>
        </authorList>
    </citation>
    <scope>NUCLEOTIDE SEQUENCE [LARGE SCALE GENOMIC DNA]</scope>
    <source>
        <strain evidence="6 7">DSM 13760</strain>
    </source>
</reference>
<dbReference type="Gene3D" id="3.40.50.300">
    <property type="entry name" value="P-loop containing nucleotide triphosphate hydrolases"/>
    <property type="match status" value="1"/>
</dbReference>
<dbReference type="PROSITE" id="PS50893">
    <property type="entry name" value="ABC_TRANSPORTER_2"/>
    <property type="match status" value="1"/>
</dbReference>
<keyword evidence="7" id="KW-1185">Reference proteome</keyword>
<evidence type="ECO:0000256" key="3">
    <source>
        <dbReference type="ARBA" id="ARBA00022741"/>
    </source>
</evidence>
<keyword evidence="2" id="KW-0813">Transport</keyword>
<dbReference type="EMBL" id="FOHA01000011">
    <property type="protein sequence ID" value="SER93933.1"/>
    <property type="molecule type" value="Genomic_DNA"/>
</dbReference>
<dbReference type="RefSeq" id="WP_092652721.1">
    <property type="nucleotide sequence ID" value="NZ_FOHA01000011.1"/>
</dbReference>
<evidence type="ECO:0000256" key="4">
    <source>
        <dbReference type="ARBA" id="ARBA00022840"/>
    </source>
</evidence>
<dbReference type="PANTHER" id="PTHR42798">
    <property type="entry name" value="LIPOPROTEIN-RELEASING SYSTEM ATP-BINDING PROTEIN LOLD"/>
    <property type="match status" value="1"/>
</dbReference>
<dbReference type="InterPro" id="IPR003439">
    <property type="entry name" value="ABC_transporter-like_ATP-bd"/>
</dbReference>
<evidence type="ECO:0000313" key="6">
    <source>
        <dbReference type="EMBL" id="SER93933.1"/>
    </source>
</evidence>
<evidence type="ECO:0000256" key="1">
    <source>
        <dbReference type="ARBA" id="ARBA00005417"/>
    </source>
</evidence>
<protein>
    <submittedName>
        <fullName evidence="6">Putative ABC transport system ATP-binding protein</fullName>
    </submittedName>
</protein>
<organism evidence="6 7">
    <name type="scientific">Isobaculum melis</name>
    <dbReference type="NCBI Taxonomy" id="142588"/>
    <lineage>
        <taxon>Bacteria</taxon>
        <taxon>Bacillati</taxon>
        <taxon>Bacillota</taxon>
        <taxon>Bacilli</taxon>
        <taxon>Lactobacillales</taxon>
        <taxon>Carnobacteriaceae</taxon>
        <taxon>Isobaculum</taxon>
    </lineage>
</organism>
<keyword evidence="4 6" id="KW-0067">ATP-binding</keyword>
<name>A0A1H9TBE0_9LACT</name>
<dbReference type="PROSITE" id="PS00211">
    <property type="entry name" value="ABC_TRANSPORTER_1"/>
    <property type="match status" value="1"/>
</dbReference>
<dbReference type="InterPro" id="IPR003593">
    <property type="entry name" value="AAA+_ATPase"/>
</dbReference>
<comment type="similarity">
    <text evidence="1">Belongs to the ABC transporter superfamily.</text>
</comment>
<dbReference type="STRING" id="142588.SAMN04488559_11188"/>
<keyword evidence="3" id="KW-0547">Nucleotide-binding</keyword>
<accession>A0A1H9TBE0</accession>
<dbReference type="OrthoDB" id="9791546at2"/>
<evidence type="ECO:0000259" key="5">
    <source>
        <dbReference type="PROSITE" id="PS50893"/>
    </source>
</evidence>
<dbReference type="AlphaFoldDB" id="A0A1H9TBE0"/>
<dbReference type="SUPFAM" id="SSF52540">
    <property type="entry name" value="P-loop containing nucleoside triphosphate hydrolases"/>
    <property type="match status" value="1"/>
</dbReference>
<feature type="domain" description="ABC transporter" evidence="5">
    <location>
        <begin position="4"/>
        <end position="214"/>
    </location>
</feature>